<protein>
    <submittedName>
        <fullName evidence="3">Uma2 family endonuclease</fullName>
    </submittedName>
</protein>
<keyword evidence="3" id="KW-0255">Endonuclease</keyword>
<evidence type="ECO:0000259" key="2">
    <source>
        <dbReference type="Pfam" id="PF05685"/>
    </source>
</evidence>
<accession>A0ABT2EN15</accession>
<dbReference type="CDD" id="cd06260">
    <property type="entry name" value="DUF820-like"/>
    <property type="match status" value="1"/>
</dbReference>
<dbReference type="EMBL" id="JANUCP010000001">
    <property type="protein sequence ID" value="MCS3918310.1"/>
    <property type="molecule type" value="Genomic_DNA"/>
</dbReference>
<evidence type="ECO:0000313" key="3">
    <source>
        <dbReference type="EMBL" id="MCS3918310.1"/>
    </source>
</evidence>
<dbReference type="PANTHER" id="PTHR33352">
    <property type="entry name" value="SLR1095 PROTEIN"/>
    <property type="match status" value="1"/>
</dbReference>
<evidence type="ECO:0000313" key="4">
    <source>
        <dbReference type="Proteomes" id="UP001204798"/>
    </source>
</evidence>
<dbReference type="InterPro" id="IPR008538">
    <property type="entry name" value="Uma2"/>
</dbReference>
<keyword evidence="1" id="KW-0175">Coiled coil</keyword>
<dbReference type="InterPro" id="IPR011335">
    <property type="entry name" value="Restrct_endonuc-II-like"/>
</dbReference>
<feature type="domain" description="Putative restriction endonuclease" evidence="2">
    <location>
        <begin position="21"/>
        <end position="188"/>
    </location>
</feature>
<dbReference type="Pfam" id="PF05685">
    <property type="entry name" value="Uma2"/>
    <property type="match status" value="1"/>
</dbReference>
<keyword evidence="4" id="KW-1185">Reference proteome</keyword>
<dbReference type="PANTHER" id="PTHR33352:SF3">
    <property type="entry name" value="SLR1612 PROTEIN"/>
    <property type="match status" value="1"/>
</dbReference>
<comment type="caution">
    <text evidence="3">The sequence shown here is derived from an EMBL/GenBank/DDBJ whole genome shotgun (WGS) entry which is preliminary data.</text>
</comment>
<gene>
    <name evidence="3" type="ORF">M2350_000707</name>
</gene>
<sequence>MAVNYEVVTELVEIEEVPEKLPESPWHSAIVDDLKGKLTTHLMSRPEAVIIRDIYFQHKGKRYAPDIAIILKGAPPLARIGIVYRVSEDGLPPDAIVEVAVNAKALGEALSEKADFYSELQVKEYLVVEAFPEKPARFWLSRPISGERPVPVSETRLETIGILVRPEGQKVRLFDFEGNEILSPSEALERERAKRQELERKIAELEQLLAQRSETQAANK</sequence>
<dbReference type="RefSeq" id="WP_259093971.1">
    <property type="nucleotide sequence ID" value="NZ_CP130454.1"/>
</dbReference>
<dbReference type="GO" id="GO:0004519">
    <property type="term" value="F:endonuclease activity"/>
    <property type="evidence" value="ECO:0007669"/>
    <property type="project" value="UniProtKB-KW"/>
</dbReference>
<dbReference type="Gene3D" id="3.90.1570.10">
    <property type="entry name" value="tt1808, chain A"/>
    <property type="match status" value="1"/>
</dbReference>
<dbReference type="Proteomes" id="UP001204798">
    <property type="component" value="Unassembled WGS sequence"/>
</dbReference>
<evidence type="ECO:0000256" key="1">
    <source>
        <dbReference type="SAM" id="Coils"/>
    </source>
</evidence>
<reference evidence="3 4" key="1">
    <citation type="submission" date="2022-08" db="EMBL/GenBank/DDBJ databases">
        <title>Bacterial and archaeal communities from various locations to study Microbial Dark Matter (Phase II).</title>
        <authorList>
            <person name="Stepanauskas R."/>
        </authorList>
    </citation>
    <scope>NUCLEOTIDE SEQUENCE [LARGE SCALE GENOMIC DNA]</scope>
    <source>
        <strain evidence="3 4">PD1</strain>
    </source>
</reference>
<name>A0ABT2EN15_9BACT</name>
<keyword evidence="3" id="KW-0378">Hydrolase</keyword>
<proteinExistence type="predicted"/>
<dbReference type="SUPFAM" id="SSF52980">
    <property type="entry name" value="Restriction endonuclease-like"/>
    <property type="match status" value="1"/>
</dbReference>
<organism evidence="3 4">
    <name type="scientific">Candidatus Fervidibacter sacchari</name>
    <dbReference type="NCBI Taxonomy" id="1448929"/>
    <lineage>
        <taxon>Bacteria</taxon>
        <taxon>Candidatus Fervidibacterota</taxon>
        <taxon>Candidatus Fervidibacter</taxon>
    </lineage>
</organism>
<dbReference type="InterPro" id="IPR012296">
    <property type="entry name" value="Nuclease_put_TT1808"/>
</dbReference>
<keyword evidence="3" id="KW-0540">Nuclease</keyword>
<feature type="coiled-coil region" evidence="1">
    <location>
        <begin position="188"/>
        <end position="218"/>
    </location>
</feature>